<dbReference type="SUPFAM" id="SSF102114">
    <property type="entry name" value="Radical SAM enzymes"/>
    <property type="match status" value="1"/>
</dbReference>
<evidence type="ECO:0000256" key="1">
    <source>
        <dbReference type="ARBA" id="ARBA00001966"/>
    </source>
</evidence>
<dbReference type="InterPro" id="IPR058240">
    <property type="entry name" value="rSAM_sf"/>
</dbReference>
<evidence type="ECO:0000313" key="8">
    <source>
        <dbReference type="Proteomes" id="UP000001052"/>
    </source>
</evidence>
<dbReference type="AlphaFoldDB" id="C8WZ96"/>
<proteinExistence type="predicted"/>
<feature type="domain" description="Radical SAM core" evidence="6">
    <location>
        <begin position="21"/>
        <end position="208"/>
    </location>
</feature>
<dbReference type="InterPro" id="IPR050377">
    <property type="entry name" value="Radical_SAM_PqqE_MftC-like"/>
</dbReference>
<reference evidence="8" key="1">
    <citation type="submission" date="2009-09" db="EMBL/GenBank/DDBJ databases">
        <title>The complete chromosome of Desulfohalobium retbaense DSM 5692.</title>
        <authorList>
            <consortium name="US DOE Joint Genome Institute (JGI-PGF)"/>
            <person name="Lucas S."/>
            <person name="Copeland A."/>
            <person name="Lapidus A."/>
            <person name="Glavina del Rio T."/>
            <person name="Dalin E."/>
            <person name="Tice H."/>
            <person name="Bruce D."/>
            <person name="Goodwin L."/>
            <person name="Pitluck S."/>
            <person name="Kyrpides N."/>
            <person name="Mavromatis K."/>
            <person name="Ivanova N."/>
            <person name="Mikhailova N."/>
            <person name="Munk A.C."/>
            <person name="Brettin T."/>
            <person name="Detter J.C."/>
            <person name="Han C."/>
            <person name="Tapia R."/>
            <person name="Larimer F."/>
            <person name="Land M."/>
            <person name="Hauser L."/>
            <person name="Markowitz V."/>
            <person name="Cheng J.-F."/>
            <person name="Hugenholtz P."/>
            <person name="Woyke T."/>
            <person name="Wu D."/>
            <person name="Spring S."/>
            <person name="Klenk H.-P."/>
            <person name="Eisen J.A."/>
        </authorList>
    </citation>
    <scope>NUCLEOTIDE SEQUENCE [LARGE SCALE GENOMIC DNA]</scope>
    <source>
        <strain evidence="8">DSM 5692</strain>
    </source>
</reference>
<dbReference type="NCBIfam" id="TIGR02495">
    <property type="entry name" value="NrdG2"/>
    <property type="match status" value="1"/>
</dbReference>
<keyword evidence="8" id="KW-1185">Reference proteome</keyword>
<dbReference type="InterPro" id="IPR013785">
    <property type="entry name" value="Aldolase_TIM"/>
</dbReference>
<keyword evidence="4" id="KW-0408">Iron</keyword>
<dbReference type="PANTHER" id="PTHR11228">
    <property type="entry name" value="RADICAL SAM DOMAIN PROTEIN"/>
    <property type="match status" value="1"/>
</dbReference>
<sequence>MNDPHTPWNHIRGMQPQSFCDWPGHVSAVLFTGGCNLHCPTCHNAGLAWHPEEHPLVGRETVLTHLQSHRNWLDGVVITGGEPTLVPGLDQLCRDCLDCGLPCKLDTNGMRPDVVAELLEQDLLSLVAVDVKGPWSKYPELTGKACTPEQAQSCLEQIFALSKRYPGRFAFRCTKVPPLSEDDLAATKTLIPTGMELTFQDYIPPRPH</sequence>
<dbReference type="InterPro" id="IPR007197">
    <property type="entry name" value="rSAM"/>
</dbReference>
<organism evidence="7 8">
    <name type="scientific">Desulfohalobium retbaense (strain ATCC 49708 / DSM 5692 / JCM 16813 / HR100)</name>
    <dbReference type="NCBI Taxonomy" id="485915"/>
    <lineage>
        <taxon>Bacteria</taxon>
        <taxon>Pseudomonadati</taxon>
        <taxon>Thermodesulfobacteriota</taxon>
        <taxon>Desulfovibrionia</taxon>
        <taxon>Desulfovibrionales</taxon>
        <taxon>Desulfohalobiaceae</taxon>
        <taxon>Desulfohalobium</taxon>
    </lineage>
</organism>
<dbReference type="Pfam" id="PF04055">
    <property type="entry name" value="Radical_SAM"/>
    <property type="match status" value="1"/>
</dbReference>
<gene>
    <name evidence="7" type="ordered locus">Dret_0069</name>
</gene>
<dbReference type="Gene3D" id="3.20.20.70">
    <property type="entry name" value="Aldolase class I"/>
    <property type="match status" value="1"/>
</dbReference>
<evidence type="ECO:0000256" key="5">
    <source>
        <dbReference type="ARBA" id="ARBA00023014"/>
    </source>
</evidence>
<dbReference type="RefSeq" id="WP_015750530.1">
    <property type="nucleotide sequence ID" value="NC_013223.1"/>
</dbReference>
<dbReference type="eggNOG" id="COG1180">
    <property type="taxonomic scope" value="Bacteria"/>
</dbReference>
<dbReference type="SFLD" id="SFLDS00029">
    <property type="entry name" value="Radical_SAM"/>
    <property type="match status" value="1"/>
</dbReference>
<name>C8WZ96_DESRD</name>
<keyword evidence="5" id="KW-0411">Iron-sulfur</keyword>
<dbReference type="InterPro" id="IPR012840">
    <property type="entry name" value="NrdG2"/>
</dbReference>
<dbReference type="STRING" id="485915.Dret_0069"/>
<dbReference type="EMBL" id="CP001734">
    <property type="protein sequence ID" value="ACV67371.1"/>
    <property type="molecule type" value="Genomic_DNA"/>
</dbReference>
<reference evidence="7 8" key="2">
    <citation type="journal article" date="2010" name="Stand. Genomic Sci.">
        <title>Complete genome sequence of Desulfohalobium retbaense type strain (HR(100)).</title>
        <authorList>
            <person name="Spring S."/>
            <person name="Nolan M."/>
            <person name="Lapidus A."/>
            <person name="Glavina Del Rio T."/>
            <person name="Copeland A."/>
            <person name="Tice H."/>
            <person name="Cheng J.F."/>
            <person name="Lucas S."/>
            <person name="Land M."/>
            <person name="Chen F."/>
            <person name="Bruce D."/>
            <person name="Goodwin L."/>
            <person name="Pitluck S."/>
            <person name="Ivanova N."/>
            <person name="Mavromatis K."/>
            <person name="Mikhailova N."/>
            <person name="Pati A."/>
            <person name="Chen A."/>
            <person name="Palaniappan K."/>
            <person name="Hauser L."/>
            <person name="Chang Y.J."/>
            <person name="Jeffries C.D."/>
            <person name="Munk C."/>
            <person name="Kiss H."/>
            <person name="Chain P."/>
            <person name="Han C."/>
            <person name="Brettin T."/>
            <person name="Detter J.C."/>
            <person name="Schuler E."/>
            <person name="Goker M."/>
            <person name="Rohde M."/>
            <person name="Bristow J."/>
            <person name="Eisen J.A."/>
            <person name="Markowitz V."/>
            <person name="Hugenholtz P."/>
            <person name="Kyrpides N.C."/>
            <person name="Klenk H.P."/>
        </authorList>
    </citation>
    <scope>NUCLEOTIDE SEQUENCE [LARGE SCALE GENOMIC DNA]</scope>
    <source>
        <strain evidence="7 8">DSM 5692</strain>
    </source>
</reference>
<protein>
    <submittedName>
        <fullName evidence="7">Anaerobic ribonucleoside-triphosphate reductase activating protein</fullName>
    </submittedName>
</protein>
<keyword evidence="3" id="KW-0479">Metal-binding</keyword>
<dbReference type="GO" id="GO:0003824">
    <property type="term" value="F:catalytic activity"/>
    <property type="evidence" value="ECO:0007669"/>
    <property type="project" value="InterPro"/>
</dbReference>
<dbReference type="PROSITE" id="PS51918">
    <property type="entry name" value="RADICAL_SAM"/>
    <property type="match status" value="1"/>
</dbReference>
<keyword evidence="2" id="KW-0949">S-adenosyl-L-methionine</keyword>
<dbReference type="KEGG" id="drt:Dret_0069"/>
<evidence type="ECO:0000313" key="7">
    <source>
        <dbReference type="EMBL" id="ACV67371.1"/>
    </source>
</evidence>
<dbReference type="GO" id="GO:0046872">
    <property type="term" value="F:metal ion binding"/>
    <property type="evidence" value="ECO:0007669"/>
    <property type="project" value="UniProtKB-KW"/>
</dbReference>
<evidence type="ECO:0000256" key="4">
    <source>
        <dbReference type="ARBA" id="ARBA00023004"/>
    </source>
</evidence>
<comment type="cofactor">
    <cofactor evidence="1">
        <name>[4Fe-4S] cluster</name>
        <dbReference type="ChEBI" id="CHEBI:49883"/>
    </cofactor>
</comment>
<evidence type="ECO:0000256" key="2">
    <source>
        <dbReference type="ARBA" id="ARBA00022691"/>
    </source>
</evidence>
<dbReference type="PANTHER" id="PTHR11228:SF27">
    <property type="entry name" value="GLYCYL-RADICAL ENZYME ACTIVATING ENZYME MJ1227-RELATED"/>
    <property type="match status" value="1"/>
</dbReference>
<dbReference type="Proteomes" id="UP000001052">
    <property type="component" value="Chromosome"/>
</dbReference>
<dbReference type="SFLD" id="SFLDG01094">
    <property type="entry name" value="Uncharacterised_Radical_SAM_Su"/>
    <property type="match status" value="1"/>
</dbReference>
<accession>C8WZ96</accession>
<dbReference type="CDD" id="cd01335">
    <property type="entry name" value="Radical_SAM"/>
    <property type="match status" value="1"/>
</dbReference>
<dbReference type="HOGENOM" id="CLU_078147_2_0_7"/>
<dbReference type="GO" id="GO:0051536">
    <property type="term" value="F:iron-sulfur cluster binding"/>
    <property type="evidence" value="ECO:0007669"/>
    <property type="project" value="UniProtKB-KW"/>
</dbReference>
<evidence type="ECO:0000259" key="6">
    <source>
        <dbReference type="PROSITE" id="PS51918"/>
    </source>
</evidence>
<evidence type="ECO:0000256" key="3">
    <source>
        <dbReference type="ARBA" id="ARBA00022723"/>
    </source>
</evidence>
<dbReference type="OrthoDB" id="9782387at2"/>